<protein>
    <submittedName>
        <fullName evidence="3">Uncharacterized protein</fullName>
    </submittedName>
</protein>
<sequence>MAICRGTPEMVKILLRYPGSDVEQGVLRMPLLCWAAFQGKADMVAMLIEQGTSLQGVDGRYGRNALSWAVIKGRQGVFAQLLHTPGVGLDDVDQQGRSALFHAAVAGHEDMFEELRSRGCAVHRPDQFGFTPLVVAVQHGRENVIRKILENHPLTQEPRDRFDRSLSWWMRLTGNDALREVIVGYGMQLGELSLREEIREFLRYASNRSIQTCDVCTLGLNRDDRGIECGSGCRKYRICHICRQFGASCEDFEGRESE</sequence>
<name>A0A1M3TKK5_ASPLC</name>
<dbReference type="InterPro" id="IPR002110">
    <property type="entry name" value="Ankyrin_rpt"/>
</dbReference>
<dbReference type="VEuPathDB" id="FungiDB:ASPFODRAFT_59757"/>
<keyword evidence="1" id="KW-0677">Repeat</keyword>
<dbReference type="SMART" id="SM00248">
    <property type="entry name" value="ANK"/>
    <property type="match status" value="4"/>
</dbReference>
<dbReference type="PANTHER" id="PTHR24198:SF165">
    <property type="entry name" value="ANKYRIN REPEAT-CONTAINING PROTEIN-RELATED"/>
    <property type="match status" value="1"/>
</dbReference>
<dbReference type="Proteomes" id="UP000184063">
    <property type="component" value="Unassembled WGS sequence"/>
</dbReference>
<dbReference type="Gene3D" id="1.25.40.20">
    <property type="entry name" value="Ankyrin repeat-containing domain"/>
    <property type="match status" value="1"/>
</dbReference>
<evidence type="ECO:0000313" key="3">
    <source>
        <dbReference type="EMBL" id="OJZ87328.1"/>
    </source>
</evidence>
<proteinExistence type="predicted"/>
<evidence type="ECO:0000256" key="1">
    <source>
        <dbReference type="ARBA" id="ARBA00022737"/>
    </source>
</evidence>
<evidence type="ECO:0000313" key="4">
    <source>
        <dbReference type="Proteomes" id="UP000184063"/>
    </source>
</evidence>
<gene>
    <name evidence="3" type="ORF">ASPFODRAFT_59757</name>
</gene>
<dbReference type="PANTHER" id="PTHR24198">
    <property type="entry name" value="ANKYRIN REPEAT AND PROTEIN KINASE DOMAIN-CONTAINING PROTEIN"/>
    <property type="match status" value="1"/>
</dbReference>
<dbReference type="InterPro" id="IPR036770">
    <property type="entry name" value="Ankyrin_rpt-contain_sf"/>
</dbReference>
<evidence type="ECO:0000256" key="2">
    <source>
        <dbReference type="ARBA" id="ARBA00023043"/>
    </source>
</evidence>
<dbReference type="EMBL" id="KV878240">
    <property type="protein sequence ID" value="OJZ87328.1"/>
    <property type="molecule type" value="Genomic_DNA"/>
</dbReference>
<dbReference type="Pfam" id="PF12796">
    <property type="entry name" value="Ank_2"/>
    <property type="match status" value="1"/>
</dbReference>
<dbReference type="AlphaFoldDB" id="A0A1M3TKK5"/>
<dbReference type="SUPFAM" id="SSF48403">
    <property type="entry name" value="Ankyrin repeat"/>
    <property type="match status" value="1"/>
</dbReference>
<organism evidence="3 4">
    <name type="scientific">Aspergillus luchuensis (strain CBS 106.47)</name>
    <dbReference type="NCBI Taxonomy" id="1137211"/>
    <lineage>
        <taxon>Eukaryota</taxon>
        <taxon>Fungi</taxon>
        <taxon>Dikarya</taxon>
        <taxon>Ascomycota</taxon>
        <taxon>Pezizomycotina</taxon>
        <taxon>Eurotiomycetes</taxon>
        <taxon>Eurotiomycetidae</taxon>
        <taxon>Eurotiales</taxon>
        <taxon>Aspergillaceae</taxon>
        <taxon>Aspergillus</taxon>
        <taxon>Aspergillus subgen. Circumdati</taxon>
    </lineage>
</organism>
<dbReference type="OrthoDB" id="366390at2759"/>
<accession>A0A1M3TKK5</accession>
<keyword evidence="2" id="KW-0040">ANK repeat</keyword>
<reference evidence="4" key="1">
    <citation type="journal article" date="2017" name="Genome Biol.">
        <title>Comparative genomics reveals high biological diversity and specific adaptations in the industrially and medically important fungal genus Aspergillus.</title>
        <authorList>
            <person name="de Vries R.P."/>
            <person name="Riley R."/>
            <person name="Wiebenga A."/>
            <person name="Aguilar-Osorio G."/>
            <person name="Amillis S."/>
            <person name="Uchima C.A."/>
            <person name="Anderluh G."/>
            <person name="Asadollahi M."/>
            <person name="Askin M."/>
            <person name="Barry K."/>
            <person name="Battaglia E."/>
            <person name="Bayram O."/>
            <person name="Benocci T."/>
            <person name="Braus-Stromeyer S.A."/>
            <person name="Caldana C."/>
            <person name="Canovas D."/>
            <person name="Cerqueira G.C."/>
            <person name="Chen F."/>
            <person name="Chen W."/>
            <person name="Choi C."/>
            <person name="Clum A."/>
            <person name="Dos Santos R.A."/>
            <person name="Damasio A.R."/>
            <person name="Diallinas G."/>
            <person name="Emri T."/>
            <person name="Fekete E."/>
            <person name="Flipphi M."/>
            <person name="Freyberg S."/>
            <person name="Gallo A."/>
            <person name="Gournas C."/>
            <person name="Habgood R."/>
            <person name="Hainaut M."/>
            <person name="Harispe M.L."/>
            <person name="Henrissat B."/>
            <person name="Hilden K.S."/>
            <person name="Hope R."/>
            <person name="Hossain A."/>
            <person name="Karabika E."/>
            <person name="Karaffa L."/>
            <person name="Karanyi Z."/>
            <person name="Krasevec N."/>
            <person name="Kuo A."/>
            <person name="Kusch H."/>
            <person name="LaButti K."/>
            <person name="Lagendijk E.L."/>
            <person name="Lapidus A."/>
            <person name="Levasseur A."/>
            <person name="Lindquist E."/>
            <person name="Lipzen A."/>
            <person name="Logrieco A.F."/>
            <person name="MacCabe A."/>
            <person name="Maekelae M.R."/>
            <person name="Malavazi I."/>
            <person name="Melin P."/>
            <person name="Meyer V."/>
            <person name="Mielnichuk N."/>
            <person name="Miskei M."/>
            <person name="Molnar A.P."/>
            <person name="Mule G."/>
            <person name="Ngan C.Y."/>
            <person name="Orejas M."/>
            <person name="Orosz E."/>
            <person name="Ouedraogo J.P."/>
            <person name="Overkamp K.M."/>
            <person name="Park H.-S."/>
            <person name="Perrone G."/>
            <person name="Piumi F."/>
            <person name="Punt P.J."/>
            <person name="Ram A.F."/>
            <person name="Ramon A."/>
            <person name="Rauscher S."/>
            <person name="Record E."/>
            <person name="Riano-Pachon D.M."/>
            <person name="Robert V."/>
            <person name="Roehrig J."/>
            <person name="Ruller R."/>
            <person name="Salamov A."/>
            <person name="Salih N.S."/>
            <person name="Samson R.A."/>
            <person name="Sandor E."/>
            <person name="Sanguinetti M."/>
            <person name="Schuetze T."/>
            <person name="Sepcic K."/>
            <person name="Shelest E."/>
            <person name="Sherlock G."/>
            <person name="Sophianopoulou V."/>
            <person name="Squina F.M."/>
            <person name="Sun H."/>
            <person name="Susca A."/>
            <person name="Todd R.B."/>
            <person name="Tsang A."/>
            <person name="Unkles S.E."/>
            <person name="van de Wiele N."/>
            <person name="van Rossen-Uffink D."/>
            <person name="Oliveira J.V."/>
            <person name="Vesth T.C."/>
            <person name="Visser J."/>
            <person name="Yu J.-H."/>
            <person name="Zhou M."/>
            <person name="Andersen M.R."/>
            <person name="Archer D.B."/>
            <person name="Baker S.E."/>
            <person name="Benoit I."/>
            <person name="Brakhage A.A."/>
            <person name="Braus G.H."/>
            <person name="Fischer R."/>
            <person name="Frisvad J.C."/>
            <person name="Goldman G.H."/>
            <person name="Houbraken J."/>
            <person name="Oakley B."/>
            <person name="Pocsi I."/>
            <person name="Scazzocchio C."/>
            <person name="Seiboth B."/>
            <person name="vanKuyk P.A."/>
            <person name="Wortman J."/>
            <person name="Dyer P.S."/>
            <person name="Grigoriev I.V."/>
        </authorList>
    </citation>
    <scope>NUCLEOTIDE SEQUENCE [LARGE SCALE GENOMIC DNA]</scope>
    <source>
        <strain evidence="4">CBS 106.47</strain>
    </source>
</reference>